<dbReference type="InterPro" id="IPR027356">
    <property type="entry name" value="NPH3_dom"/>
</dbReference>
<dbReference type="AlphaFoldDB" id="A0A445GMB5"/>
<dbReference type="PANTHER" id="PTHR32370">
    <property type="entry name" value="OS12G0117600 PROTEIN"/>
    <property type="match status" value="1"/>
</dbReference>
<dbReference type="GO" id="GO:0016567">
    <property type="term" value="P:protein ubiquitination"/>
    <property type="evidence" value="ECO:0007669"/>
    <property type="project" value="UniProtKB-UniPathway"/>
</dbReference>
<dbReference type="Pfam" id="PF03000">
    <property type="entry name" value="NPH3"/>
    <property type="match status" value="1"/>
</dbReference>
<comment type="caution">
    <text evidence="4">The sequence shown here is derived from an EMBL/GenBank/DDBJ whole genome shotgun (WGS) entry which is preliminary data.</text>
</comment>
<dbReference type="UniPathway" id="UPA00143"/>
<evidence type="ECO:0000256" key="1">
    <source>
        <dbReference type="ARBA" id="ARBA00022786"/>
    </source>
</evidence>
<dbReference type="SMR" id="A0A445GMB5"/>
<keyword evidence="1" id="KW-0833">Ubl conjugation pathway</keyword>
<gene>
    <name evidence="4" type="ORF">D0Y65_039636</name>
</gene>
<comment type="similarity">
    <text evidence="2">Belongs to the NPH3 family.</text>
</comment>
<name>A0A445GMB5_GLYSO</name>
<keyword evidence="5" id="KW-1185">Reference proteome</keyword>
<feature type="domain" description="NPH3" evidence="3">
    <location>
        <begin position="1"/>
        <end position="115"/>
    </location>
</feature>
<evidence type="ECO:0000256" key="2">
    <source>
        <dbReference type="PROSITE-ProRule" id="PRU00982"/>
    </source>
</evidence>
<dbReference type="EMBL" id="QZWG01000015">
    <property type="protein sequence ID" value="RZB62411.1"/>
    <property type="molecule type" value="Genomic_DNA"/>
</dbReference>
<organism evidence="4 5">
    <name type="scientific">Glycine soja</name>
    <name type="common">Wild soybean</name>
    <dbReference type="NCBI Taxonomy" id="3848"/>
    <lineage>
        <taxon>Eukaryota</taxon>
        <taxon>Viridiplantae</taxon>
        <taxon>Streptophyta</taxon>
        <taxon>Embryophyta</taxon>
        <taxon>Tracheophyta</taxon>
        <taxon>Spermatophyta</taxon>
        <taxon>Magnoliopsida</taxon>
        <taxon>eudicotyledons</taxon>
        <taxon>Gunneridae</taxon>
        <taxon>Pentapetalae</taxon>
        <taxon>rosids</taxon>
        <taxon>fabids</taxon>
        <taxon>Fabales</taxon>
        <taxon>Fabaceae</taxon>
        <taxon>Papilionoideae</taxon>
        <taxon>50 kb inversion clade</taxon>
        <taxon>NPAAA clade</taxon>
        <taxon>indigoferoid/millettioid clade</taxon>
        <taxon>Phaseoleae</taxon>
        <taxon>Glycine</taxon>
        <taxon>Glycine subgen. Soja</taxon>
    </lineage>
</organism>
<reference evidence="4 5" key="1">
    <citation type="submission" date="2018-09" db="EMBL/GenBank/DDBJ databases">
        <title>A high-quality reference genome of wild soybean provides a powerful tool to mine soybean genomes.</title>
        <authorList>
            <person name="Xie M."/>
            <person name="Chung C.Y.L."/>
            <person name="Li M.-W."/>
            <person name="Wong F.-L."/>
            <person name="Chan T.-F."/>
            <person name="Lam H.-M."/>
        </authorList>
    </citation>
    <scope>NUCLEOTIDE SEQUENCE [LARGE SCALE GENOMIC DNA]</scope>
    <source>
        <strain evidence="5">cv. W05</strain>
        <tissue evidence="4">Hypocotyl of etiolated seedlings</tissue>
    </source>
</reference>
<evidence type="ECO:0000259" key="3">
    <source>
        <dbReference type="PROSITE" id="PS51649"/>
    </source>
</evidence>
<sequence length="137" mass="15261">MLSLDRDGAALLKVAKLVDCYLDEAAVDANLTLSEFITLAGALPSHARAAADGLYRAIDTYLKVLFSEQTKLHCHIDWSGSFNSLRSPNGGLDPPGRCLSKREMNAQQMEIRKLKEDVYRLQSQFNSMQVQKKKAQC</sequence>
<evidence type="ECO:0000313" key="4">
    <source>
        <dbReference type="EMBL" id="RZB62411.1"/>
    </source>
</evidence>
<proteinExistence type="inferred from homology"/>
<protein>
    <submittedName>
        <fullName evidence="4">BTB/POZ domain-containing protein</fullName>
    </submittedName>
</protein>
<evidence type="ECO:0000313" key="5">
    <source>
        <dbReference type="Proteomes" id="UP000289340"/>
    </source>
</evidence>
<dbReference type="PROSITE" id="PS51649">
    <property type="entry name" value="NPH3"/>
    <property type="match status" value="1"/>
</dbReference>
<dbReference type="InterPro" id="IPR043454">
    <property type="entry name" value="NPH3/RPT2-like"/>
</dbReference>
<dbReference type="Proteomes" id="UP000289340">
    <property type="component" value="Chromosome 15"/>
</dbReference>
<accession>A0A445GMB5</accession>